<dbReference type="Gene3D" id="1.10.10.2670">
    <property type="entry name" value="E3 ubiquitin-protein ligase"/>
    <property type="match status" value="1"/>
</dbReference>
<comment type="pathway">
    <text evidence="2 10">Protein modification; protein ubiquitination.</text>
</comment>
<feature type="zinc finger region" description="UBR-type" evidence="9">
    <location>
        <begin position="104"/>
        <end position="175"/>
    </location>
</feature>
<evidence type="ECO:0000256" key="7">
    <source>
        <dbReference type="ARBA" id="ARBA00022833"/>
    </source>
</evidence>
<dbReference type="GO" id="GO:0005737">
    <property type="term" value="C:cytoplasm"/>
    <property type="evidence" value="ECO:0007669"/>
    <property type="project" value="TreeGrafter"/>
</dbReference>
<dbReference type="OrthoDB" id="26387at2759"/>
<evidence type="ECO:0000256" key="2">
    <source>
        <dbReference type="ARBA" id="ARBA00004906"/>
    </source>
</evidence>
<dbReference type="InterPro" id="IPR003769">
    <property type="entry name" value="ClpS_core"/>
</dbReference>
<dbReference type="InterPro" id="IPR003126">
    <property type="entry name" value="Znf_UBR"/>
</dbReference>
<dbReference type="Gene3D" id="2.10.110.30">
    <property type="match status" value="1"/>
</dbReference>
<dbReference type="PANTHER" id="PTHR21497">
    <property type="entry name" value="UBIQUITIN LIGASE E3 ALPHA-RELATED"/>
    <property type="match status" value="1"/>
</dbReference>
<evidence type="ECO:0000256" key="5">
    <source>
        <dbReference type="ARBA" id="ARBA00022771"/>
    </source>
</evidence>
<dbReference type="Pfam" id="PF22960">
    <property type="entry name" value="WHD_UBR1"/>
    <property type="match status" value="1"/>
</dbReference>
<evidence type="ECO:0000256" key="9">
    <source>
        <dbReference type="PROSITE-ProRule" id="PRU00508"/>
    </source>
</evidence>
<dbReference type="EC" id="2.3.2.27" evidence="10"/>
<reference evidence="13" key="1">
    <citation type="submission" date="2020-08" db="EMBL/GenBank/DDBJ databases">
        <title>Multicomponent nature underlies the extraordinary mechanical properties of spider dragline silk.</title>
        <authorList>
            <person name="Kono N."/>
            <person name="Nakamura H."/>
            <person name="Mori M."/>
            <person name="Yoshida Y."/>
            <person name="Ohtoshi R."/>
            <person name="Malay A.D."/>
            <person name="Moran D.A.P."/>
            <person name="Tomita M."/>
            <person name="Numata K."/>
            <person name="Arakawa K."/>
        </authorList>
    </citation>
    <scope>NUCLEOTIDE SEQUENCE</scope>
</reference>
<evidence type="ECO:0000256" key="11">
    <source>
        <dbReference type="SAM" id="MobiDB-lite"/>
    </source>
</evidence>
<evidence type="ECO:0000256" key="4">
    <source>
        <dbReference type="ARBA" id="ARBA00022723"/>
    </source>
</evidence>
<evidence type="ECO:0000256" key="8">
    <source>
        <dbReference type="ARBA" id="ARBA00046341"/>
    </source>
</evidence>
<dbReference type="Pfam" id="PF02617">
    <property type="entry name" value="ClpS"/>
    <property type="match status" value="1"/>
</dbReference>
<dbReference type="SMART" id="SM00396">
    <property type="entry name" value="ZnF_UBR1"/>
    <property type="match status" value="1"/>
</dbReference>
<dbReference type="SUPFAM" id="SSF54736">
    <property type="entry name" value="ClpS-like"/>
    <property type="match status" value="1"/>
</dbReference>
<dbReference type="InterPro" id="IPR036390">
    <property type="entry name" value="WH_DNA-bd_sf"/>
</dbReference>
<dbReference type="GO" id="GO:0000151">
    <property type="term" value="C:ubiquitin ligase complex"/>
    <property type="evidence" value="ECO:0007669"/>
    <property type="project" value="TreeGrafter"/>
</dbReference>
<dbReference type="SUPFAM" id="SSF46785">
    <property type="entry name" value="Winged helix' DNA-binding domain"/>
    <property type="match status" value="1"/>
</dbReference>
<comment type="function">
    <text evidence="10">Ubiquitin ligase protein which is a component of the N-end rule pathway. Recognizes and binds to proteins bearing specific N-terminal residues that are destabilizing according to the N-end rule, leading to their ubiquitination and subsequent degradation.</text>
</comment>
<dbReference type="CDD" id="cd19672">
    <property type="entry name" value="UBR-box_UBR1_like"/>
    <property type="match status" value="1"/>
</dbReference>
<evidence type="ECO:0000256" key="1">
    <source>
        <dbReference type="ARBA" id="ARBA00000900"/>
    </source>
</evidence>
<dbReference type="GO" id="GO:0071596">
    <property type="term" value="P:ubiquitin-dependent protein catabolic process via the N-end rule pathway"/>
    <property type="evidence" value="ECO:0007669"/>
    <property type="project" value="UniProtKB-UniRule"/>
</dbReference>
<dbReference type="InterPro" id="IPR044046">
    <property type="entry name" value="E3_ligase_UBR-like_C"/>
</dbReference>
<dbReference type="InterPro" id="IPR055194">
    <property type="entry name" value="UBR1-like_WH"/>
</dbReference>
<evidence type="ECO:0000313" key="14">
    <source>
        <dbReference type="Proteomes" id="UP000886998"/>
    </source>
</evidence>
<dbReference type="EMBL" id="BMAV01000171">
    <property type="protein sequence ID" value="GFY37184.1"/>
    <property type="molecule type" value="Genomic_DNA"/>
</dbReference>
<dbReference type="Pfam" id="PF02207">
    <property type="entry name" value="zf-UBR"/>
    <property type="match status" value="1"/>
</dbReference>
<dbReference type="GO" id="GO:0008270">
    <property type="term" value="F:zinc ion binding"/>
    <property type="evidence" value="ECO:0007669"/>
    <property type="project" value="UniProtKB-UniRule"/>
</dbReference>
<protein>
    <recommendedName>
        <fullName evidence="10">E3 ubiquitin-protein ligase</fullName>
        <ecNumber evidence="10">2.3.2.27</ecNumber>
    </recommendedName>
</protein>
<dbReference type="Proteomes" id="UP000886998">
    <property type="component" value="Unassembled WGS sequence"/>
</dbReference>
<comment type="caution">
    <text evidence="13">The sequence shown here is derived from an EMBL/GenBank/DDBJ whole genome shotgun (WGS) entry which is preliminary data.</text>
</comment>
<dbReference type="GO" id="GO:0016567">
    <property type="term" value="P:protein ubiquitination"/>
    <property type="evidence" value="ECO:0007669"/>
    <property type="project" value="UniProtKB-UniRule"/>
</dbReference>
<comment type="similarity">
    <text evidence="8 10">Belongs to the E3 ubiquitin-protein ligase UBR1-like family.</text>
</comment>
<evidence type="ECO:0000256" key="6">
    <source>
        <dbReference type="ARBA" id="ARBA00022786"/>
    </source>
</evidence>
<dbReference type="Pfam" id="PF18995">
    <property type="entry name" value="PRT6_C"/>
    <property type="match status" value="1"/>
</dbReference>
<keyword evidence="3 10" id="KW-0808">Transferase</keyword>
<dbReference type="FunFam" id="2.10.110.30:FF:000001">
    <property type="entry name" value="E3 ubiquitin-protein ligase UBR2 isoform 1"/>
    <property type="match status" value="1"/>
</dbReference>
<feature type="compositionally biased region" description="Polar residues" evidence="11">
    <location>
        <begin position="1011"/>
        <end position="1021"/>
    </location>
</feature>
<feature type="region of interest" description="Disordered" evidence="11">
    <location>
        <begin position="1006"/>
        <end position="1031"/>
    </location>
</feature>
<dbReference type="InterPro" id="IPR014719">
    <property type="entry name" value="Ribosomal_bL12_C/ClpS-like"/>
</dbReference>
<organism evidence="13 14">
    <name type="scientific">Trichonephila inaurata madagascariensis</name>
    <dbReference type="NCBI Taxonomy" id="2747483"/>
    <lineage>
        <taxon>Eukaryota</taxon>
        <taxon>Metazoa</taxon>
        <taxon>Ecdysozoa</taxon>
        <taxon>Arthropoda</taxon>
        <taxon>Chelicerata</taxon>
        <taxon>Arachnida</taxon>
        <taxon>Araneae</taxon>
        <taxon>Araneomorphae</taxon>
        <taxon>Entelegynae</taxon>
        <taxon>Araneoidea</taxon>
        <taxon>Nephilidae</taxon>
        <taxon>Trichonephila</taxon>
        <taxon>Trichonephila inaurata</taxon>
    </lineage>
</organism>
<evidence type="ECO:0000259" key="12">
    <source>
        <dbReference type="PROSITE" id="PS51157"/>
    </source>
</evidence>
<dbReference type="InterPro" id="IPR042065">
    <property type="entry name" value="E3_ELL-like"/>
</dbReference>
<dbReference type="Gene3D" id="3.30.1390.10">
    <property type="match status" value="1"/>
</dbReference>
<sequence>MLIFFQTQFYENMMTDLDASIVPQVRAFDNDLVYIWSKKFESKSLTDAEFKEYWVKNVPVIYNPNAQSLGDESIIFTPLEQFICGSKDSAKVFEHLKTLSDTPSLCGRVFKSGEPTYSCRECGLDPTCVLCVDCFTNSEHKNHRYKMSTSGGGGYCDCGDEEAWKCYSFCNNHHGKSQINEDSNPLENLPPDLVERFRMVLKTVLKYCQVMLTWEQPVNLPTDLQFPWHTENSNVTEYPDTYCTILYNDETHTYEQVIDTLSKAINCSKKVGIDYATTIDREGRSIVKCSSFTECNQIRHYIERVTSRLASKLKVSVMHTEIIAHQTFALKLLSWLQTIISMNRGFCHVLTEEILEDNLLDSVMCADTSLWKTARNQWHQLFITGMLMDMKCKKVFSKVFITAYPTLMKEFIADDHDHSISVTSLSVQIFTVPTLAHFLIQEHDAMSVLLRTFISECKRCHVNSVKKLYFQRNVSNGSFRRAQYMLYDLSYLVAIVPLRWNDSLRRNIYSGMKCFFELLELMQDMDPVVRQVGQHVEYEAEWESGINLQLKVAPLATSLLKMCCSDYTVYVKTLRSNIRHFDSSQPKCNFIGVELADHSASCIEYDVASEPVSIHLPLVRFIAGLLLRLEYFNLTYQDPNFNIENCERPSPEQLMELPLRTLVMLAQFRAGMWRRNGYSLLNQVYFYHNVRLRDEMYDRDILMLQIAASMIESNEFLIHLIYKYGLLNWADEGFDGSSRKPEEDNIRQVITVAEEFLSLVLIILSERFTPHLGEVNEAERIEKEIIQLLCMEPMPHSQLLKLLPKDPSSDITFESVVNRVADFKKASGPGVGKYELKPEFYKCFNPFYYHYTREEQSKAEEVQMKRKKQLCEEVCCPPPIPPKFCPRFTIISNILQCDVLLHIMELILKRTLNLHSSAFSETQLEKVLHLIGLALHEEERATKADRENSFFCFTAKAMKRGFLNLLDECLKCPRVDVCGETQKDLINWVINKFKYVESLHTQNEEKMQDTDMASSSTSAIRNSARDRKRKTEMAAARRTRIMAQMSAMQKNFIKEHADMFKETLIEDSLSKSEMDIYSELCNEDPVCFKRDSNWKTPAPKVYTCILCREDQELSCSGRALVLSAFVQRSSILSKNRKHQLKDPASYDPLLLTADLFWSVHSSTCGHVMHSDCWQKFFESVVHKEQRRPVRFGRHTSFDVEKKEFLCPLCERLSNTVIPLIPPISTFVSSGVFSSMNDIFIDDWLGGLKKICEGFFEKVEHPSEDGDAIKHYPFYYKASSVDDAIKELPEGNREKFKALLSLFENGSFNEAPSFSQNLIDMMKLFSEATYTVGFNADIDFTDVRISSMAWASCTYTIHAMEWLLRDKKKALFGAHSSRNALCLDGIIRFCGTSLKIFNQDVIRTNCVRILRYLLLSEHYLSSPQCCLDLDAFSVLAFLILSMPVLFEHSEADRAILHPLGTTLDKYILHVMLTFHFVQVLLTYPFHEEEKMETDNQTSVSESSGPHGESVTALLFYEEVRTAAGFNQGNPAPSGHTIVHCLKSGSLPFLRCAAIFFHVLTDTPAPPALQELRDNEFESICNYLGLPPTLDELLASTSLKHLALSWARHPRTLHLLMNTEPTETENLVRHPLSINKLVPLPSDYSDLINSVSQFTCPNSDGDDSRNPTMCLVCGEVLCSQSYCCQIDLNGSLVGACTYHAFYCGSGVGIFLRIRDCKILLLSDKNKGCFTAPPYVDEYGETDQGLYRGNPLHLCRERYDELHELWLSHNIPERVSHNMEQSTTLPNWQLL</sequence>
<proteinExistence type="inferred from homology"/>
<keyword evidence="14" id="KW-1185">Reference proteome</keyword>
<comment type="catalytic activity">
    <reaction evidence="1 10">
        <text>S-ubiquitinyl-[E2 ubiquitin-conjugating enzyme]-L-cysteine + [acceptor protein]-L-lysine = [E2 ubiquitin-conjugating enzyme]-L-cysteine + N(6)-ubiquitinyl-[acceptor protein]-L-lysine.</text>
        <dbReference type="EC" id="2.3.2.27"/>
    </reaction>
</comment>
<keyword evidence="6 10" id="KW-0833">Ubl conjugation pathway</keyword>
<dbReference type="PROSITE" id="PS51157">
    <property type="entry name" value="ZF_UBR"/>
    <property type="match status" value="1"/>
</dbReference>
<accession>A0A8X6WMX7</accession>
<evidence type="ECO:0000256" key="10">
    <source>
        <dbReference type="RuleBase" id="RU366018"/>
    </source>
</evidence>
<evidence type="ECO:0000256" key="3">
    <source>
        <dbReference type="ARBA" id="ARBA00022679"/>
    </source>
</evidence>
<feature type="domain" description="UBR-type" evidence="12">
    <location>
        <begin position="104"/>
        <end position="175"/>
    </location>
</feature>
<gene>
    <name evidence="13" type="primary">UBR2</name>
    <name evidence="13" type="ORF">TNIN_232511</name>
</gene>
<evidence type="ECO:0000313" key="13">
    <source>
        <dbReference type="EMBL" id="GFY37184.1"/>
    </source>
</evidence>
<keyword evidence="4 10" id="KW-0479">Metal-binding</keyword>
<keyword evidence="5 10" id="KW-0863">Zinc-finger</keyword>
<dbReference type="InterPro" id="IPR039164">
    <property type="entry name" value="UBR1-like"/>
</dbReference>
<dbReference type="GO" id="GO:0061630">
    <property type="term" value="F:ubiquitin protein ligase activity"/>
    <property type="evidence" value="ECO:0007669"/>
    <property type="project" value="UniProtKB-UniRule"/>
</dbReference>
<dbReference type="PANTHER" id="PTHR21497:SF24">
    <property type="entry name" value="E3 UBIQUITIN-PROTEIN LIGASE UBR1"/>
    <property type="match status" value="1"/>
</dbReference>
<name>A0A8X6WMX7_9ARAC</name>
<keyword evidence="7 10" id="KW-0862">Zinc</keyword>